<proteinExistence type="predicted"/>
<evidence type="ECO:0000313" key="1">
    <source>
        <dbReference type="EMBL" id="MBX64687.1"/>
    </source>
</evidence>
<dbReference type="AlphaFoldDB" id="A0A2P2QCQ8"/>
<name>A0A2P2QCQ8_RHIMU</name>
<protein>
    <submittedName>
        <fullName evidence="1">Uncharacterized protein</fullName>
    </submittedName>
</protein>
<reference evidence="1" key="1">
    <citation type="submission" date="2018-02" db="EMBL/GenBank/DDBJ databases">
        <title>Rhizophora mucronata_Transcriptome.</title>
        <authorList>
            <person name="Meera S.P."/>
            <person name="Sreeshan A."/>
            <person name="Augustine A."/>
        </authorList>
    </citation>
    <scope>NUCLEOTIDE SEQUENCE</scope>
    <source>
        <tissue evidence="1">Leaf</tissue>
    </source>
</reference>
<dbReference type="EMBL" id="GGEC01084203">
    <property type="protein sequence ID" value="MBX64687.1"/>
    <property type="molecule type" value="Transcribed_RNA"/>
</dbReference>
<accession>A0A2P2QCQ8</accession>
<sequence length="34" mass="4133">MKRIDVRGRVVINMLNPRWCFEVTLWAGVFFCQF</sequence>
<organism evidence="1">
    <name type="scientific">Rhizophora mucronata</name>
    <name type="common">Asiatic mangrove</name>
    <dbReference type="NCBI Taxonomy" id="61149"/>
    <lineage>
        <taxon>Eukaryota</taxon>
        <taxon>Viridiplantae</taxon>
        <taxon>Streptophyta</taxon>
        <taxon>Embryophyta</taxon>
        <taxon>Tracheophyta</taxon>
        <taxon>Spermatophyta</taxon>
        <taxon>Magnoliopsida</taxon>
        <taxon>eudicotyledons</taxon>
        <taxon>Gunneridae</taxon>
        <taxon>Pentapetalae</taxon>
        <taxon>rosids</taxon>
        <taxon>fabids</taxon>
        <taxon>Malpighiales</taxon>
        <taxon>Rhizophoraceae</taxon>
        <taxon>Rhizophora</taxon>
    </lineage>
</organism>